<gene>
    <name evidence="1" type="ORF">I4F81_003277</name>
</gene>
<dbReference type="EMBL" id="CM020618">
    <property type="protein sequence ID" value="KAK1860689.1"/>
    <property type="molecule type" value="Genomic_DNA"/>
</dbReference>
<comment type="caution">
    <text evidence="1">The sequence shown here is derived from an EMBL/GenBank/DDBJ whole genome shotgun (WGS) entry which is preliminary data.</text>
</comment>
<keyword evidence="2" id="KW-1185">Reference proteome</keyword>
<name>A0ACC3BRR3_PYRYE</name>
<organism evidence="1 2">
    <name type="scientific">Pyropia yezoensis</name>
    <name type="common">Susabi-nori</name>
    <name type="synonym">Porphyra yezoensis</name>
    <dbReference type="NCBI Taxonomy" id="2788"/>
    <lineage>
        <taxon>Eukaryota</taxon>
        <taxon>Rhodophyta</taxon>
        <taxon>Bangiophyceae</taxon>
        <taxon>Bangiales</taxon>
        <taxon>Bangiaceae</taxon>
        <taxon>Pyropia</taxon>
    </lineage>
</organism>
<protein>
    <submittedName>
        <fullName evidence="1">Uncharacterized protein</fullName>
    </submittedName>
</protein>
<proteinExistence type="predicted"/>
<reference evidence="1" key="1">
    <citation type="submission" date="2019-11" db="EMBL/GenBank/DDBJ databases">
        <title>Nori genome reveals adaptations in red seaweeds to the harsh intertidal environment.</title>
        <authorList>
            <person name="Wang D."/>
            <person name="Mao Y."/>
        </authorList>
    </citation>
    <scope>NUCLEOTIDE SEQUENCE</scope>
    <source>
        <tissue evidence="1">Gametophyte</tissue>
    </source>
</reference>
<accession>A0ACC3BRR3</accession>
<dbReference type="Proteomes" id="UP000798662">
    <property type="component" value="Chromosome 1"/>
</dbReference>
<evidence type="ECO:0000313" key="1">
    <source>
        <dbReference type="EMBL" id="KAK1860689.1"/>
    </source>
</evidence>
<evidence type="ECO:0000313" key="2">
    <source>
        <dbReference type="Proteomes" id="UP000798662"/>
    </source>
</evidence>
<sequence>MGWPRRSVTPAAALCAGALVVGPRAKRRNNRRASGLVSAVPAATAFLLLALVTLSAGFGGAAAAAATADVARSLTAALSSTPTSPAALAYAGTAAGAAASLVGVLALPGFGGSGNGGGGGAGAVIATGFAAGALLADVFLHVLPHAYEGAGGHAGGGGVGGLSVGGWVLVGVAAFYMLERVTGLVTGLLGGHTHGGHGHGGETKAAMTAAPAASALASTGEGKPMATGIEDAAMARGRTDWAAVKPVAWLNLAADAIHNYADGLAIGAAFLASPPLGIRTSVAIFLHELPQEVSDYALLRRAGLSRLAAVGLNVGCSLAALAGTGTALAAGAAGADAARRVLLPLAAGGLLYLGVGVMLPELVALGGGGAGGWPSRSLLFWGGRWSCPG</sequence>